<dbReference type="EMBL" id="CP000481">
    <property type="protein sequence ID" value="ABK53477.1"/>
    <property type="molecule type" value="Genomic_DNA"/>
</dbReference>
<dbReference type="GO" id="GO:0140282">
    <property type="term" value="F:carbon-nitrogen ligase activity on lipid II"/>
    <property type="evidence" value="ECO:0007669"/>
    <property type="project" value="UniProtKB-UniRule"/>
</dbReference>
<dbReference type="GO" id="GO:0016740">
    <property type="term" value="F:transferase activity"/>
    <property type="evidence" value="ECO:0007669"/>
    <property type="project" value="UniProtKB-KW"/>
</dbReference>
<dbReference type="GO" id="GO:0071555">
    <property type="term" value="P:cell wall organization"/>
    <property type="evidence" value="ECO:0007669"/>
    <property type="project" value="UniProtKB-KW"/>
</dbReference>
<comment type="similarity">
    <text evidence="2">Belongs to the CobB/CobQ family. GatD subfamily.</text>
</comment>
<feature type="binding site" evidence="2">
    <location>
        <position position="158"/>
    </location>
    <ligand>
        <name>substrate</name>
    </ligand>
</feature>
<keyword evidence="1 2" id="KW-0315">Glutamine amidotransferase</keyword>
<dbReference type="STRING" id="351607.Acel_1705"/>
<gene>
    <name evidence="2" type="primary">gatD</name>
    <name evidence="5" type="ordered locus">Acel_1705</name>
</gene>
<proteinExistence type="inferred from homology"/>
<dbReference type="EC" id="3.5.1.2" evidence="2"/>
<dbReference type="KEGG" id="ace:Acel_1705"/>
<dbReference type="InterPro" id="IPR033949">
    <property type="entry name" value="CobQ_GATase1"/>
</dbReference>
<feature type="region of interest" description="Disordered" evidence="3">
    <location>
        <begin position="1"/>
        <end position="34"/>
    </location>
</feature>
<protein>
    <recommendedName>
        <fullName evidence="2">Lipid II isoglutaminyl synthase (glutamine-hydrolyzing) subunit GatD</fullName>
        <ecNumber evidence="2">6.3.5.13</ecNumber>
    </recommendedName>
    <alternativeName>
        <fullName evidence="2">Lipid II isoglutaminyl synthase glutaminase subunit</fullName>
        <ecNumber evidence="2">3.5.1.2</ecNumber>
    </alternativeName>
</protein>
<comment type="pathway">
    <text evidence="2">Cell wall biogenesis; peptidoglycan biosynthesis.</text>
</comment>
<dbReference type="RefSeq" id="WP_011720540.1">
    <property type="nucleotide sequence ID" value="NC_008578.1"/>
</dbReference>
<organism evidence="5 6">
    <name type="scientific">Acidothermus cellulolyticus (strain ATCC 43068 / DSM 8971 / 11B)</name>
    <dbReference type="NCBI Taxonomy" id="351607"/>
    <lineage>
        <taxon>Bacteria</taxon>
        <taxon>Bacillati</taxon>
        <taxon>Actinomycetota</taxon>
        <taxon>Actinomycetes</taxon>
        <taxon>Acidothermales</taxon>
        <taxon>Acidothermaceae</taxon>
        <taxon>Acidothermus</taxon>
    </lineage>
</organism>
<comment type="function">
    <text evidence="2">The lipid II isoglutaminyl synthase complex catalyzes the formation of alpha-D-isoglutamine in the cell wall lipid II stem peptide. The GatD subunit catalyzes the hydrolysis of glutamine to glutamate and ammonia. The resulting ammonia molecule is channeled to the active site of MurT.</text>
</comment>
<evidence type="ECO:0000313" key="6">
    <source>
        <dbReference type="Proteomes" id="UP000008221"/>
    </source>
</evidence>
<dbReference type="GO" id="GO:0008360">
    <property type="term" value="P:regulation of cell shape"/>
    <property type="evidence" value="ECO:0007669"/>
    <property type="project" value="UniProtKB-KW"/>
</dbReference>
<dbReference type="PANTHER" id="PTHR21343">
    <property type="entry name" value="DETHIOBIOTIN SYNTHETASE"/>
    <property type="match status" value="1"/>
</dbReference>
<dbReference type="InParanoid" id="A0LVL7"/>
<dbReference type="eggNOG" id="COG3442">
    <property type="taxonomic scope" value="Bacteria"/>
</dbReference>
<dbReference type="Gene3D" id="3.40.50.880">
    <property type="match status" value="1"/>
</dbReference>
<keyword evidence="5" id="KW-0808">Transferase</keyword>
<dbReference type="InterPro" id="IPR029062">
    <property type="entry name" value="Class_I_gatase-like"/>
</dbReference>
<dbReference type="GO" id="GO:0009252">
    <property type="term" value="P:peptidoglycan biosynthetic process"/>
    <property type="evidence" value="ECO:0007669"/>
    <property type="project" value="UniProtKB-UniRule"/>
</dbReference>
<feature type="active site" evidence="2">
    <location>
        <position position="228"/>
    </location>
</feature>
<name>A0LVL7_ACIC1</name>
<evidence type="ECO:0000256" key="3">
    <source>
        <dbReference type="SAM" id="MobiDB-lite"/>
    </source>
</evidence>
<keyword evidence="6" id="KW-1185">Reference proteome</keyword>
<evidence type="ECO:0000256" key="2">
    <source>
        <dbReference type="HAMAP-Rule" id="MF_02213"/>
    </source>
</evidence>
<keyword evidence="2" id="KW-0436">Ligase</keyword>
<dbReference type="PROSITE" id="PS51274">
    <property type="entry name" value="GATASE_COBBQ"/>
    <property type="match status" value="1"/>
</dbReference>
<reference evidence="5 6" key="1">
    <citation type="journal article" date="2009" name="Genome Res.">
        <title>Complete genome of the cellulolytic thermophile Acidothermus cellulolyticus 11B provides insights into its ecophysiological and evolutionary adaptations.</title>
        <authorList>
            <person name="Barabote R.D."/>
            <person name="Xie G."/>
            <person name="Leu D.H."/>
            <person name="Normand P."/>
            <person name="Necsulea A."/>
            <person name="Daubin V."/>
            <person name="Medigue C."/>
            <person name="Adney W.S."/>
            <person name="Xu X.C."/>
            <person name="Lapidus A."/>
            <person name="Parales R.E."/>
            <person name="Detter C."/>
            <person name="Pujic P."/>
            <person name="Bruce D."/>
            <person name="Lavire C."/>
            <person name="Challacombe J.F."/>
            <person name="Brettin T.S."/>
            <person name="Berry A.M."/>
        </authorList>
    </citation>
    <scope>NUCLEOTIDE SEQUENCE [LARGE SCALE GENOMIC DNA]</scope>
    <source>
        <strain evidence="6">ATCC 43068 / DSM 8971 / 11B</strain>
    </source>
</reference>
<dbReference type="PANTHER" id="PTHR21343:SF9">
    <property type="entry name" value="LIPID II ISOGLUTAMINYL SYNTHASE (GLUTAMINE-HYDROLYZING) SUBUNIT GATD"/>
    <property type="match status" value="1"/>
</dbReference>
<dbReference type="InterPro" id="IPR011698">
    <property type="entry name" value="GATase_3"/>
</dbReference>
<dbReference type="GO" id="GO:0004359">
    <property type="term" value="F:glutaminase activity"/>
    <property type="evidence" value="ECO:0007669"/>
    <property type="project" value="UniProtKB-UniRule"/>
</dbReference>
<dbReference type="EC" id="6.3.5.13" evidence="2"/>
<dbReference type="SUPFAM" id="SSF52317">
    <property type="entry name" value="Class I glutamine amidotransferase-like"/>
    <property type="match status" value="1"/>
</dbReference>
<dbReference type="Proteomes" id="UP000008221">
    <property type="component" value="Chromosome"/>
</dbReference>
<comment type="catalytic activity">
    <reaction evidence="2">
        <text>L-glutamine + H2O = L-glutamate + NH4(+)</text>
        <dbReference type="Rhea" id="RHEA:15889"/>
        <dbReference type="ChEBI" id="CHEBI:15377"/>
        <dbReference type="ChEBI" id="CHEBI:28938"/>
        <dbReference type="ChEBI" id="CHEBI:29985"/>
        <dbReference type="ChEBI" id="CHEBI:58359"/>
        <dbReference type="EC" id="3.5.1.2"/>
    </reaction>
</comment>
<comment type="catalytic activity">
    <reaction evidence="2">
        <text>beta-D-GlcNAc-(1-&gt;4)-Mur2Ac(oyl-L-Ala-gamma-D-Glu-L-Lys-D-Ala-D-Ala)-di-trans,octa-cis-undecaprenyl diphosphate + L-glutamine + ATP + H2O = beta-D-GlcNAc-(1-&gt;4)-Mur2Ac(oyl-L-Ala-D-isoglutaminyl-L-Lys-D-Ala-D-Ala)-di-trans,octa-cis-undecaprenyl diphosphate + L-glutamate + ADP + phosphate + H(+)</text>
        <dbReference type="Rhea" id="RHEA:57928"/>
        <dbReference type="ChEBI" id="CHEBI:15377"/>
        <dbReference type="ChEBI" id="CHEBI:15378"/>
        <dbReference type="ChEBI" id="CHEBI:29985"/>
        <dbReference type="ChEBI" id="CHEBI:30616"/>
        <dbReference type="ChEBI" id="CHEBI:43474"/>
        <dbReference type="ChEBI" id="CHEBI:58359"/>
        <dbReference type="ChEBI" id="CHEBI:60033"/>
        <dbReference type="ChEBI" id="CHEBI:62233"/>
        <dbReference type="ChEBI" id="CHEBI:456216"/>
        <dbReference type="EC" id="6.3.5.13"/>
    </reaction>
</comment>
<comment type="subunit">
    <text evidence="2">Forms a heterodimer with MurT.</text>
</comment>
<keyword evidence="2" id="KW-0378">Hydrolase</keyword>
<evidence type="ECO:0000313" key="5">
    <source>
        <dbReference type="EMBL" id="ABK53477.1"/>
    </source>
</evidence>
<dbReference type="OrthoDB" id="9782045at2"/>
<dbReference type="HOGENOM" id="CLU_064047_2_0_11"/>
<dbReference type="CDD" id="cd01750">
    <property type="entry name" value="GATase1_CobQ"/>
    <property type="match status" value="1"/>
</dbReference>
<dbReference type="HAMAP" id="MF_02213">
    <property type="entry name" value="Lipid_II_synth_GatD"/>
    <property type="match status" value="1"/>
</dbReference>
<keyword evidence="2" id="KW-0133">Cell shape</keyword>
<keyword evidence="2" id="KW-0961">Cell wall biogenesis/degradation</keyword>
<accession>A0LVL7</accession>
<dbReference type="InterPro" id="IPR043702">
    <property type="entry name" value="Lipid_II_synth_GatD"/>
</dbReference>
<feature type="compositionally biased region" description="Basic and acidic residues" evidence="3">
    <location>
        <begin position="1"/>
        <end position="22"/>
    </location>
</feature>
<evidence type="ECO:0000256" key="1">
    <source>
        <dbReference type="ARBA" id="ARBA00022962"/>
    </source>
</evidence>
<keyword evidence="2" id="KW-0573">Peptidoglycan synthesis</keyword>
<sequence>MSAADRLRPEDAGRVHPRDPQSRDPQSQDPLPRDPLRIVSIFPTLLGTYGDGGNARILAVRAQARGIAAEVLVIDPGTPLPVDGDIYLLGGGEDDAQVAAARLLRADGGLARAADRGAVIFGVCAGYQLLGHAFPGAGGEIESGLGLLDVTTSRLTRRAVGELLAEPTDATPLQTFLTGYENHAGATVIGAGARPLGQVRHGVGNGTLFAGKPAEGAVQGRIIGTYLHGPGLARNPDLADLLLSMAVGTPLPPWPQPEIEALRAERLASLRG</sequence>
<dbReference type="Pfam" id="PF07685">
    <property type="entry name" value="GATase_3"/>
    <property type="match status" value="1"/>
</dbReference>
<feature type="domain" description="CobB/CobQ-like glutamine amidotransferase" evidence="4">
    <location>
        <begin position="38"/>
        <end position="235"/>
    </location>
</feature>
<feature type="active site" description="Nucleophile" evidence="2">
    <location>
        <position position="124"/>
    </location>
</feature>
<evidence type="ECO:0000259" key="4">
    <source>
        <dbReference type="Pfam" id="PF07685"/>
    </source>
</evidence>
<dbReference type="GO" id="GO:0009236">
    <property type="term" value="P:cobalamin biosynthetic process"/>
    <property type="evidence" value="ECO:0007669"/>
    <property type="project" value="InterPro"/>
</dbReference>
<dbReference type="UniPathway" id="UPA00219"/>
<dbReference type="AlphaFoldDB" id="A0LVL7"/>